<dbReference type="SUPFAM" id="SSF53474">
    <property type="entry name" value="alpha/beta-Hydrolases"/>
    <property type="match status" value="1"/>
</dbReference>
<dbReference type="AlphaFoldDB" id="A0A2K3QAM9"/>
<dbReference type="OrthoDB" id="10253869at2759"/>
<dbReference type="EMBL" id="NRSZ01000866">
    <property type="protein sequence ID" value="PNY24615.1"/>
    <property type="molecule type" value="Genomic_DNA"/>
</dbReference>
<evidence type="ECO:0000313" key="3">
    <source>
        <dbReference type="Proteomes" id="UP000236621"/>
    </source>
</evidence>
<keyword evidence="3" id="KW-1185">Reference proteome</keyword>
<accession>A0A2K3QAM9</accession>
<comment type="caution">
    <text evidence="2">The sequence shown here is derived from an EMBL/GenBank/DDBJ whole genome shotgun (WGS) entry which is preliminary data.</text>
</comment>
<feature type="domain" description="Thioesterase" evidence="1">
    <location>
        <begin position="23"/>
        <end position="125"/>
    </location>
</feature>
<gene>
    <name evidence="2" type="ORF">TCAP_05446</name>
</gene>
<protein>
    <recommendedName>
        <fullName evidence="1">Thioesterase domain-containing protein</fullName>
    </recommendedName>
</protein>
<dbReference type="InterPro" id="IPR029058">
    <property type="entry name" value="AB_hydrolase_fold"/>
</dbReference>
<dbReference type="Pfam" id="PF00975">
    <property type="entry name" value="Thioesterase"/>
    <property type="match status" value="1"/>
</dbReference>
<dbReference type="Proteomes" id="UP000236621">
    <property type="component" value="Unassembled WGS sequence"/>
</dbReference>
<evidence type="ECO:0000313" key="2">
    <source>
        <dbReference type="EMBL" id="PNY24615.1"/>
    </source>
</evidence>
<organism evidence="2 3">
    <name type="scientific">Tolypocladium capitatum</name>
    <dbReference type="NCBI Taxonomy" id="45235"/>
    <lineage>
        <taxon>Eukaryota</taxon>
        <taxon>Fungi</taxon>
        <taxon>Dikarya</taxon>
        <taxon>Ascomycota</taxon>
        <taxon>Pezizomycotina</taxon>
        <taxon>Sordariomycetes</taxon>
        <taxon>Hypocreomycetidae</taxon>
        <taxon>Hypocreales</taxon>
        <taxon>Ophiocordycipitaceae</taxon>
        <taxon>Tolypocladium</taxon>
    </lineage>
</organism>
<proteinExistence type="predicted"/>
<dbReference type="Gene3D" id="3.40.50.1820">
    <property type="entry name" value="alpha/beta hydrolase"/>
    <property type="match status" value="1"/>
</dbReference>
<reference evidence="2 3" key="1">
    <citation type="submission" date="2017-08" db="EMBL/GenBank/DDBJ databases">
        <title>Harnessing the power of phylogenomics to disentangle the directionality and signatures of interkingdom host jumping in the parasitic fungal genus Tolypocladium.</title>
        <authorList>
            <person name="Quandt C.A."/>
            <person name="Patterson W."/>
            <person name="Spatafora J.W."/>
        </authorList>
    </citation>
    <scope>NUCLEOTIDE SEQUENCE [LARGE SCALE GENOMIC DNA]</scope>
    <source>
        <strain evidence="2 3">CBS 113982</strain>
    </source>
</reference>
<sequence>MFPDSPNPTRVQDVPPGADPPMPLILIHDAGGTTFSYFLLGSLHRDVWAIHNPKYLDAEPWEGGMDEMARHYVDLIVEAGISGTVLLGGWSLGGYLSLAMARMLADDPSINLSIAGCLMIDSPYHVALSKWTVPATNPPRDGLPDLVLKSFDLSSAMLQHWDLPSWDGPACGGQDVEVGVAGRSFTLAPGTVLYKPLGGAWKPITARVYRHEETVDEPRAPPPAVVVRCTRSTPTPEGVSGRCRVDFYRDETLLGWEGNHADFVKAVFDIDDDHISVFDTYDRPKMNVLTAQLNECLEVLDGLRILDGLGSPSKQKPPPGSL</sequence>
<name>A0A2K3QAM9_9HYPO</name>
<evidence type="ECO:0000259" key="1">
    <source>
        <dbReference type="Pfam" id="PF00975"/>
    </source>
</evidence>
<dbReference type="InterPro" id="IPR001031">
    <property type="entry name" value="Thioesterase"/>
</dbReference>
<dbReference type="STRING" id="45235.A0A2K3QAM9"/>